<dbReference type="PANTHER" id="PTHR33055:SF3">
    <property type="entry name" value="PUTATIVE TRANSPOSASE FOR IS117-RELATED"/>
    <property type="match status" value="1"/>
</dbReference>
<comment type="caution">
    <text evidence="2">The sequence shown here is derived from an EMBL/GenBank/DDBJ whole genome shotgun (WGS) entry which is preliminary data.</text>
</comment>
<feature type="domain" description="Transposase IS110-like N-terminal" evidence="1">
    <location>
        <begin position="9"/>
        <end position="172"/>
    </location>
</feature>
<proteinExistence type="predicted"/>
<name>A0A8J7U2Q6_9BACT</name>
<evidence type="ECO:0000313" key="3">
    <source>
        <dbReference type="Proteomes" id="UP000664417"/>
    </source>
</evidence>
<protein>
    <submittedName>
        <fullName evidence="2">Transposase</fullName>
    </submittedName>
</protein>
<feature type="non-terminal residue" evidence="2">
    <location>
        <position position="202"/>
    </location>
</feature>
<organism evidence="2 3">
    <name type="scientific">Acanthopleuribacter pedis</name>
    <dbReference type="NCBI Taxonomy" id="442870"/>
    <lineage>
        <taxon>Bacteria</taxon>
        <taxon>Pseudomonadati</taxon>
        <taxon>Acidobacteriota</taxon>
        <taxon>Holophagae</taxon>
        <taxon>Acanthopleuribacterales</taxon>
        <taxon>Acanthopleuribacteraceae</taxon>
        <taxon>Acanthopleuribacter</taxon>
    </lineage>
</organism>
<dbReference type="InterPro" id="IPR047650">
    <property type="entry name" value="Transpos_IS110"/>
</dbReference>
<keyword evidence="3" id="KW-1185">Reference proteome</keyword>
<dbReference type="EMBL" id="JAFREP010000003">
    <property type="protein sequence ID" value="MBO1317518.1"/>
    <property type="molecule type" value="Genomic_DNA"/>
</dbReference>
<dbReference type="RefSeq" id="WP_207856772.1">
    <property type="nucleotide sequence ID" value="NZ_JAFREP010000003.1"/>
</dbReference>
<dbReference type="PANTHER" id="PTHR33055">
    <property type="entry name" value="TRANSPOSASE FOR INSERTION SEQUENCE ELEMENT IS1111A"/>
    <property type="match status" value="1"/>
</dbReference>
<sequence length="202" mass="23320">MTQQITAWCGIDVSKATFDAAFLCNESSDHIRRIPVKNFRNDGNGVRSFLAWLKRLEANTKIPLQGVRVVMEATGRYSTKLFDRLMEKRPELRPAIINSAAAAKHRESFHLKHKNDSLDARALSYFGREREPREYEAPSPRLLEISQLVKLRRSMVDERARWKLRLQASLLQPEASRIEQVIAFKTAMIEDTEAEIRRLIGE</sequence>
<dbReference type="Pfam" id="PF01548">
    <property type="entry name" value="DEDD_Tnp_IS110"/>
    <property type="match status" value="1"/>
</dbReference>
<dbReference type="GO" id="GO:0006313">
    <property type="term" value="P:DNA transposition"/>
    <property type="evidence" value="ECO:0007669"/>
    <property type="project" value="InterPro"/>
</dbReference>
<reference evidence="2" key="1">
    <citation type="submission" date="2021-03" db="EMBL/GenBank/DDBJ databases">
        <authorList>
            <person name="Wang G."/>
        </authorList>
    </citation>
    <scope>NUCLEOTIDE SEQUENCE</scope>
    <source>
        <strain evidence="2">KCTC 12899</strain>
    </source>
</reference>
<dbReference type="GO" id="GO:0004803">
    <property type="term" value="F:transposase activity"/>
    <property type="evidence" value="ECO:0007669"/>
    <property type="project" value="InterPro"/>
</dbReference>
<evidence type="ECO:0000313" key="2">
    <source>
        <dbReference type="EMBL" id="MBO1317518.1"/>
    </source>
</evidence>
<gene>
    <name evidence="2" type="ORF">J3U88_03530</name>
</gene>
<dbReference type="Proteomes" id="UP000664417">
    <property type="component" value="Unassembled WGS sequence"/>
</dbReference>
<dbReference type="GO" id="GO:0003677">
    <property type="term" value="F:DNA binding"/>
    <property type="evidence" value="ECO:0007669"/>
    <property type="project" value="InterPro"/>
</dbReference>
<dbReference type="AlphaFoldDB" id="A0A8J7U2Q6"/>
<dbReference type="InterPro" id="IPR002525">
    <property type="entry name" value="Transp_IS110-like_N"/>
</dbReference>
<evidence type="ECO:0000259" key="1">
    <source>
        <dbReference type="Pfam" id="PF01548"/>
    </source>
</evidence>
<accession>A0A8J7U2Q6</accession>